<evidence type="ECO:0000313" key="3">
    <source>
        <dbReference type="Proteomes" id="UP000728032"/>
    </source>
</evidence>
<sequence length="72" mass="8242">MVKAHLLPLTFHVLVMTKYVLLNYSISIKLKGLIVLLHFEMGQVQKFRAGFVSNLQPMVMTLQVSKPLDMKL</sequence>
<keyword evidence="1" id="KW-0472">Membrane</keyword>
<dbReference type="EMBL" id="CAJPVJ010000064">
    <property type="protein sequence ID" value="CAG2160057.1"/>
    <property type="molecule type" value="Genomic_DNA"/>
</dbReference>
<proteinExistence type="predicted"/>
<accession>A0A7R9L9J6</accession>
<evidence type="ECO:0000256" key="1">
    <source>
        <dbReference type="SAM" id="Phobius"/>
    </source>
</evidence>
<name>A0A7R9L9J6_9ACAR</name>
<keyword evidence="1" id="KW-1133">Transmembrane helix</keyword>
<reference evidence="2" key="1">
    <citation type="submission" date="2020-11" db="EMBL/GenBank/DDBJ databases">
        <authorList>
            <person name="Tran Van P."/>
        </authorList>
    </citation>
    <scope>NUCLEOTIDE SEQUENCE</scope>
</reference>
<dbReference type="EMBL" id="OC914889">
    <property type="protein sequence ID" value="CAD7637244.1"/>
    <property type="molecule type" value="Genomic_DNA"/>
</dbReference>
<keyword evidence="3" id="KW-1185">Reference proteome</keyword>
<feature type="transmembrane region" description="Helical" evidence="1">
    <location>
        <begin position="20"/>
        <end position="39"/>
    </location>
</feature>
<protein>
    <submittedName>
        <fullName evidence="2">Uncharacterized protein</fullName>
    </submittedName>
</protein>
<gene>
    <name evidence="2" type="ORF">ONB1V03_LOCUS703</name>
</gene>
<dbReference type="Proteomes" id="UP000728032">
    <property type="component" value="Unassembled WGS sequence"/>
</dbReference>
<dbReference type="AlphaFoldDB" id="A0A7R9L9J6"/>
<keyword evidence="1" id="KW-0812">Transmembrane</keyword>
<evidence type="ECO:0000313" key="2">
    <source>
        <dbReference type="EMBL" id="CAD7637244.1"/>
    </source>
</evidence>
<organism evidence="2">
    <name type="scientific">Oppiella nova</name>
    <dbReference type="NCBI Taxonomy" id="334625"/>
    <lineage>
        <taxon>Eukaryota</taxon>
        <taxon>Metazoa</taxon>
        <taxon>Ecdysozoa</taxon>
        <taxon>Arthropoda</taxon>
        <taxon>Chelicerata</taxon>
        <taxon>Arachnida</taxon>
        <taxon>Acari</taxon>
        <taxon>Acariformes</taxon>
        <taxon>Sarcoptiformes</taxon>
        <taxon>Oribatida</taxon>
        <taxon>Brachypylina</taxon>
        <taxon>Oppioidea</taxon>
        <taxon>Oppiidae</taxon>
        <taxon>Oppiella</taxon>
    </lineage>
</organism>